<evidence type="ECO:0000256" key="1">
    <source>
        <dbReference type="SAM" id="Coils"/>
    </source>
</evidence>
<dbReference type="Gene3D" id="3.90.1570.10">
    <property type="entry name" value="tt1808, chain A"/>
    <property type="match status" value="1"/>
</dbReference>
<comment type="caution">
    <text evidence="3">The sequence shown here is derived from an EMBL/GenBank/DDBJ whole genome shotgun (WGS) entry which is preliminary data.</text>
</comment>
<dbReference type="CDD" id="cd06260">
    <property type="entry name" value="DUF820-like"/>
    <property type="match status" value="1"/>
</dbReference>
<dbReference type="PANTHER" id="PTHR33352:SF3">
    <property type="entry name" value="SLR1612 PROTEIN"/>
    <property type="match status" value="1"/>
</dbReference>
<feature type="coiled-coil region" evidence="1">
    <location>
        <begin position="207"/>
        <end position="241"/>
    </location>
</feature>
<gene>
    <name evidence="3" type="ORF">PI95_014205</name>
</gene>
<keyword evidence="3" id="KW-0255">Endonuclease</keyword>
<accession>A0A846HAF0</accession>
<dbReference type="Pfam" id="PF05685">
    <property type="entry name" value="Uma2"/>
    <property type="match status" value="1"/>
</dbReference>
<dbReference type="SUPFAM" id="SSF52980">
    <property type="entry name" value="Restriction endonuclease-like"/>
    <property type="match status" value="1"/>
</dbReference>
<dbReference type="GO" id="GO:0004519">
    <property type="term" value="F:endonuclease activity"/>
    <property type="evidence" value="ECO:0007669"/>
    <property type="project" value="UniProtKB-KW"/>
</dbReference>
<keyword evidence="3" id="KW-0540">Nuclease</keyword>
<evidence type="ECO:0000259" key="2">
    <source>
        <dbReference type="Pfam" id="PF05685"/>
    </source>
</evidence>
<name>A0A846HAF0_9CYAN</name>
<keyword evidence="3" id="KW-0378">Hydrolase</keyword>
<dbReference type="PANTHER" id="PTHR33352">
    <property type="entry name" value="SLR1095 PROTEIN"/>
    <property type="match status" value="1"/>
</dbReference>
<dbReference type="Proteomes" id="UP000031549">
    <property type="component" value="Unassembled WGS sequence"/>
</dbReference>
<dbReference type="AlphaFoldDB" id="A0A846HAF0"/>
<dbReference type="EMBL" id="JTCM02000027">
    <property type="protein sequence ID" value="NEU73679.1"/>
    <property type="molecule type" value="Genomic_DNA"/>
</dbReference>
<dbReference type="InterPro" id="IPR012296">
    <property type="entry name" value="Nuclease_put_TT1808"/>
</dbReference>
<dbReference type="RefSeq" id="WP_039749005.1">
    <property type="nucleotide sequence ID" value="NZ_JTCM02000027.1"/>
</dbReference>
<protein>
    <submittedName>
        <fullName evidence="3">Uma2 family endonuclease</fullName>
    </submittedName>
</protein>
<sequence length="245" mass="28746">MEYSIVLPPLPTAAELPDSDDTPVDNELQNLIPNLLLAILSAVWGDRQDWFFGVDMGIYYLPTAPRKPVIPDGFLSLGVERRRRVPNGRLSYVLWEENWTPPILVVEIVSQTYGGEYDIKMEKYLDLGVLYYVIYNPDYWQRDNHAFFEVYQRVDDEFILQSQERFWIPQLQLGIGVDLGIYKGWERDWLFWFDQAGDRFPTPDERIEQAQQQAQQAQQQAQQAQQALQDLRNRLKQRGIDPDSF</sequence>
<keyword evidence="4" id="KW-1185">Reference proteome</keyword>
<reference evidence="3 4" key="1">
    <citation type="journal article" date="2015" name="Genome Announc.">
        <title>Draft Genome Sequence of Cyanobacterium Hassallia byssoidea Strain VB512170, Isolated from Monuments in India.</title>
        <authorList>
            <person name="Singh D."/>
            <person name="Chandrababunaidu M.M."/>
            <person name="Panda A."/>
            <person name="Sen D."/>
            <person name="Bhattacharyya S."/>
            <person name="Adhikary S.P."/>
            <person name="Tripathy S."/>
        </authorList>
    </citation>
    <scope>NUCLEOTIDE SEQUENCE [LARGE SCALE GENOMIC DNA]</scope>
    <source>
        <strain evidence="3 4">VB512170</strain>
    </source>
</reference>
<dbReference type="InterPro" id="IPR008538">
    <property type="entry name" value="Uma2"/>
</dbReference>
<dbReference type="InterPro" id="IPR011335">
    <property type="entry name" value="Restrct_endonuc-II-like"/>
</dbReference>
<organism evidence="3 4">
    <name type="scientific">Hassallia byssoidea VB512170</name>
    <dbReference type="NCBI Taxonomy" id="1304833"/>
    <lineage>
        <taxon>Bacteria</taxon>
        <taxon>Bacillati</taxon>
        <taxon>Cyanobacteriota</taxon>
        <taxon>Cyanophyceae</taxon>
        <taxon>Nostocales</taxon>
        <taxon>Tolypothrichaceae</taxon>
        <taxon>Hassallia</taxon>
    </lineage>
</organism>
<feature type="domain" description="Putative restriction endonuclease" evidence="2">
    <location>
        <begin position="23"/>
        <end position="171"/>
    </location>
</feature>
<evidence type="ECO:0000313" key="3">
    <source>
        <dbReference type="EMBL" id="NEU73679.1"/>
    </source>
</evidence>
<keyword evidence="1" id="KW-0175">Coiled coil</keyword>
<proteinExistence type="predicted"/>
<evidence type="ECO:0000313" key="4">
    <source>
        <dbReference type="Proteomes" id="UP000031549"/>
    </source>
</evidence>